<feature type="region of interest" description="Disordered" evidence="1">
    <location>
        <begin position="1"/>
        <end position="71"/>
    </location>
</feature>
<dbReference type="Proteomes" id="UP000275078">
    <property type="component" value="Unassembled WGS sequence"/>
</dbReference>
<dbReference type="GO" id="GO:0007059">
    <property type="term" value="P:chromosome segregation"/>
    <property type="evidence" value="ECO:0007669"/>
    <property type="project" value="InterPro"/>
</dbReference>
<evidence type="ECO:0000256" key="1">
    <source>
        <dbReference type="SAM" id="MobiDB-lite"/>
    </source>
</evidence>
<reference evidence="2 3" key="1">
    <citation type="journal article" date="2018" name="Nat. Ecol. Evol.">
        <title>Pezizomycetes genomes reveal the molecular basis of ectomycorrhizal truffle lifestyle.</title>
        <authorList>
            <person name="Murat C."/>
            <person name="Payen T."/>
            <person name="Noel B."/>
            <person name="Kuo A."/>
            <person name="Morin E."/>
            <person name="Chen J."/>
            <person name="Kohler A."/>
            <person name="Krizsan K."/>
            <person name="Balestrini R."/>
            <person name="Da Silva C."/>
            <person name="Montanini B."/>
            <person name="Hainaut M."/>
            <person name="Levati E."/>
            <person name="Barry K.W."/>
            <person name="Belfiori B."/>
            <person name="Cichocki N."/>
            <person name="Clum A."/>
            <person name="Dockter R.B."/>
            <person name="Fauchery L."/>
            <person name="Guy J."/>
            <person name="Iotti M."/>
            <person name="Le Tacon F."/>
            <person name="Lindquist E.A."/>
            <person name="Lipzen A."/>
            <person name="Malagnac F."/>
            <person name="Mello A."/>
            <person name="Molinier V."/>
            <person name="Miyauchi S."/>
            <person name="Poulain J."/>
            <person name="Riccioni C."/>
            <person name="Rubini A."/>
            <person name="Sitrit Y."/>
            <person name="Splivallo R."/>
            <person name="Traeger S."/>
            <person name="Wang M."/>
            <person name="Zifcakova L."/>
            <person name="Wipf D."/>
            <person name="Zambonelli A."/>
            <person name="Paolocci F."/>
            <person name="Nowrousian M."/>
            <person name="Ottonello S."/>
            <person name="Baldrian P."/>
            <person name="Spatafora J.W."/>
            <person name="Henrissat B."/>
            <person name="Nagy L.G."/>
            <person name="Aury J.M."/>
            <person name="Wincker P."/>
            <person name="Grigoriev I.V."/>
            <person name="Bonfante P."/>
            <person name="Martin F.M."/>
        </authorList>
    </citation>
    <scope>NUCLEOTIDE SEQUENCE [LARGE SCALE GENOMIC DNA]</scope>
    <source>
        <strain evidence="2 3">RN42</strain>
    </source>
</reference>
<organism evidence="2 3">
    <name type="scientific">Ascobolus immersus RN42</name>
    <dbReference type="NCBI Taxonomy" id="1160509"/>
    <lineage>
        <taxon>Eukaryota</taxon>
        <taxon>Fungi</taxon>
        <taxon>Dikarya</taxon>
        <taxon>Ascomycota</taxon>
        <taxon>Pezizomycotina</taxon>
        <taxon>Pezizomycetes</taxon>
        <taxon>Pezizales</taxon>
        <taxon>Ascobolaceae</taxon>
        <taxon>Ascobolus</taxon>
    </lineage>
</organism>
<dbReference type="PANTHER" id="PTHR14778">
    <property type="entry name" value="KINETOCHORE-ASSOCIATED PROTEIN DSN1 HOMOLOG"/>
    <property type="match status" value="1"/>
</dbReference>
<dbReference type="EMBL" id="ML119654">
    <property type="protein sequence ID" value="RPA85269.1"/>
    <property type="molecule type" value="Genomic_DNA"/>
</dbReference>
<dbReference type="Pfam" id="PF08202">
    <property type="entry name" value="MIS13"/>
    <property type="match status" value="1"/>
</dbReference>
<dbReference type="OrthoDB" id="3364649at2759"/>
<feature type="region of interest" description="Disordered" evidence="1">
    <location>
        <begin position="157"/>
        <end position="186"/>
    </location>
</feature>
<dbReference type="STRING" id="1160509.A0A3N4IHF6"/>
<proteinExistence type="predicted"/>
<name>A0A3N4IHF6_ASCIM</name>
<dbReference type="InterPro" id="IPR013218">
    <property type="entry name" value="Dsn1/Mis13"/>
</dbReference>
<dbReference type="PANTHER" id="PTHR14778:SF2">
    <property type="entry name" value="KINETOCHORE-ASSOCIATED PROTEIN DSN1 HOMOLOG"/>
    <property type="match status" value="1"/>
</dbReference>
<evidence type="ECO:0000313" key="3">
    <source>
        <dbReference type="Proteomes" id="UP000275078"/>
    </source>
</evidence>
<gene>
    <name evidence="2" type="ORF">BJ508DRAFT_6166</name>
</gene>
<protein>
    <submittedName>
        <fullName evidence="2">Mtw1 kinetochore complex</fullName>
    </submittedName>
</protein>
<keyword evidence="3" id="KW-1185">Reference proteome</keyword>
<feature type="compositionally biased region" description="Basic and acidic residues" evidence="1">
    <location>
        <begin position="175"/>
        <end position="186"/>
    </location>
</feature>
<accession>A0A3N4IHF6</accession>
<dbReference type="GO" id="GO:0051301">
    <property type="term" value="P:cell division"/>
    <property type="evidence" value="ECO:0007669"/>
    <property type="project" value="InterPro"/>
</dbReference>
<evidence type="ECO:0000313" key="2">
    <source>
        <dbReference type="EMBL" id="RPA85269.1"/>
    </source>
</evidence>
<dbReference type="AlphaFoldDB" id="A0A3N4IHF6"/>
<dbReference type="GO" id="GO:0000444">
    <property type="term" value="C:MIS12/MIND type complex"/>
    <property type="evidence" value="ECO:0007669"/>
    <property type="project" value="InterPro"/>
</dbReference>
<sequence>MDDAGLTAVRTPSPTRRKGRRNSGSGSDASTTVAVLNHETPVIRRNQKFRDKTGGQRRSSIGMRGRRASSLMDSGVIAEPHDEISHEEFYKHIEAEQIEPRRLRQLLVWCGKRALTATPEPKRSKADRVAHQRARLVQEEILKSLIDRPDLTNWFSMVEPEKPPAPKKPNPRNVDNAKRLEDGERDLKRLREEREAWEGLLSKNPPPTEPTTTHINGQLILQPIPLPSALSLPPIPTLPPVELPESQTITPPPPQDIPDSKSVLPTLDSLADNLNIFSKYRVFAENFAKKVTGEVADRLDEDNQAVQKEIGTEMVDTSDVLRVLAGG</sequence>